<evidence type="ECO:0000256" key="2">
    <source>
        <dbReference type="ARBA" id="ARBA00022487"/>
    </source>
</evidence>
<reference evidence="9" key="2">
    <citation type="journal article" date="2023" name="IMA Fungus">
        <title>Comparative genomic study of the Penicillium genus elucidates a diverse pangenome and 15 lateral gene transfer events.</title>
        <authorList>
            <person name="Petersen C."/>
            <person name="Sorensen T."/>
            <person name="Nielsen M.R."/>
            <person name="Sondergaard T.E."/>
            <person name="Sorensen J.L."/>
            <person name="Fitzpatrick D.A."/>
            <person name="Frisvad J.C."/>
            <person name="Nielsen K.L."/>
        </authorList>
    </citation>
    <scope>NUCLEOTIDE SEQUENCE</scope>
    <source>
        <strain evidence="9">IBT 29677</strain>
    </source>
</reference>
<evidence type="ECO:0000313" key="9">
    <source>
        <dbReference type="EMBL" id="KAJ5387404.1"/>
    </source>
</evidence>
<name>A0A9W9VQP0_9EURO</name>
<protein>
    <recommendedName>
        <fullName evidence="8">Carboxylic ester hydrolase</fullName>
        <ecNumber evidence="8">3.1.1.-</ecNumber>
    </recommendedName>
</protein>
<dbReference type="GeneID" id="81373562"/>
<dbReference type="SUPFAM" id="SSF53474">
    <property type="entry name" value="alpha/beta-Hydrolases"/>
    <property type="match status" value="1"/>
</dbReference>
<evidence type="ECO:0000256" key="1">
    <source>
        <dbReference type="ARBA" id="ARBA00006249"/>
    </source>
</evidence>
<evidence type="ECO:0000313" key="10">
    <source>
        <dbReference type="Proteomes" id="UP001147747"/>
    </source>
</evidence>
<keyword evidence="4" id="KW-0732">Signal</keyword>
<proteinExistence type="inferred from homology"/>
<sequence>MSDLTFTTEHALCSPSTFSPPPVFGAEITSIKTHLVSNFTAIVPAELLVNTPTANATDVNFCNVTVSYTHPGQGDNISVTAWLPIDSWNERMEGVGGGGWVAGGPISQLAYPELISAISSGYAGVTTDAGLNVGVDVSASAWALLGPGNVNLYNLQNLASRSLHDQAVIGKSLIKDFYGRPPKKSYWNGCSQGGRQGLMLAQRYPDLYDGIAAAAPAINWNAFFTAMYWPQLIMNLAGKYPHGCELDAITAAAVSACDALDGVLDGVISNTDACIFDPFTAVGTVFDCSSTNTTMQISHMAAVVANATWSGPQTAKGNFLWYGPYRGSDLSGSSTDLGLAGTQCTGEVCVGAPLYLGTEWMTLFIEKNPDFNLTSISREQYDEIFHAGRQEFASIIETAEPDLSQFKSHGGKILTFHGLADPVIPPRGTERYYNAVRALDSDIHDFYRLFLAPGVAHCIGGVGGQPHTVLEALVEWVENGTAPETLPVSFTSAKGLTYNQILCPYPQKSVHIRGSDPTLAKSYLCI</sequence>
<dbReference type="EC" id="3.1.1.-" evidence="8"/>
<evidence type="ECO:0000256" key="7">
    <source>
        <dbReference type="ARBA" id="ARBA00023157"/>
    </source>
</evidence>
<dbReference type="EMBL" id="JAPZBU010000009">
    <property type="protein sequence ID" value="KAJ5387404.1"/>
    <property type="molecule type" value="Genomic_DNA"/>
</dbReference>
<evidence type="ECO:0000256" key="8">
    <source>
        <dbReference type="RuleBase" id="RU361238"/>
    </source>
</evidence>
<comment type="caution">
    <text evidence="9">The sequence shown here is derived from an EMBL/GenBank/DDBJ whole genome shotgun (WGS) entry which is preliminary data.</text>
</comment>
<evidence type="ECO:0000256" key="5">
    <source>
        <dbReference type="ARBA" id="ARBA00022801"/>
    </source>
</evidence>
<dbReference type="Proteomes" id="UP001147747">
    <property type="component" value="Unassembled WGS sequence"/>
</dbReference>
<keyword evidence="6" id="KW-0106">Calcium</keyword>
<dbReference type="Pfam" id="PF07519">
    <property type="entry name" value="Tannase"/>
    <property type="match status" value="1"/>
</dbReference>
<dbReference type="InterPro" id="IPR029058">
    <property type="entry name" value="AB_hydrolase_fold"/>
</dbReference>
<comment type="similarity">
    <text evidence="1 8">Belongs to the tannase family.</text>
</comment>
<organism evidence="9 10">
    <name type="scientific">Penicillium cosmopolitanum</name>
    <dbReference type="NCBI Taxonomy" id="1131564"/>
    <lineage>
        <taxon>Eukaryota</taxon>
        <taxon>Fungi</taxon>
        <taxon>Dikarya</taxon>
        <taxon>Ascomycota</taxon>
        <taxon>Pezizomycotina</taxon>
        <taxon>Eurotiomycetes</taxon>
        <taxon>Eurotiomycetidae</taxon>
        <taxon>Eurotiales</taxon>
        <taxon>Aspergillaceae</taxon>
        <taxon>Penicillium</taxon>
    </lineage>
</organism>
<keyword evidence="3" id="KW-0479">Metal-binding</keyword>
<dbReference type="PANTHER" id="PTHR33938:SF13">
    <property type="entry name" value="CARBOXYLIC ESTER HYDROLASE"/>
    <property type="match status" value="1"/>
</dbReference>
<dbReference type="Gene3D" id="3.40.50.1820">
    <property type="entry name" value="alpha/beta hydrolase"/>
    <property type="match status" value="1"/>
</dbReference>
<accession>A0A9W9VQP0</accession>
<dbReference type="GO" id="GO:0030600">
    <property type="term" value="F:feruloyl esterase activity"/>
    <property type="evidence" value="ECO:0007669"/>
    <property type="project" value="UniProtKB-ARBA"/>
</dbReference>
<keyword evidence="2" id="KW-0719">Serine esterase</keyword>
<dbReference type="GO" id="GO:0017000">
    <property type="term" value="P:antibiotic biosynthetic process"/>
    <property type="evidence" value="ECO:0007669"/>
    <property type="project" value="UniProtKB-ARBA"/>
</dbReference>
<keyword evidence="5 8" id="KW-0378">Hydrolase</keyword>
<dbReference type="OrthoDB" id="3039123at2759"/>
<keyword evidence="7" id="KW-1015">Disulfide bond</keyword>
<dbReference type="AlphaFoldDB" id="A0A9W9VQP0"/>
<evidence type="ECO:0000256" key="3">
    <source>
        <dbReference type="ARBA" id="ARBA00022723"/>
    </source>
</evidence>
<keyword evidence="10" id="KW-1185">Reference proteome</keyword>
<reference evidence="9" key="1">
    <citation type="submission" date="2022-12" db="EMBL/GenBank/DDBJ databases">
        <authorList>
            <person name="Petersen C."/>
        </authorList>
    </citation>
    <scope>NUCLEOTIDE SEQUENCE</scope>
    <source>
        <strain evidence="9">IBT 29677</strain>
    </source>
</reference>
<dbReference type="GO" id="GO:0046872">
    <property type="term" value="F:metal ion binding"/>
    <property type="evidence" value="ECO:0007669"/>
    <property type="project" value="UniProtKB-KW"/>
</dbReference>
<dbReference type="GO" id="GO:0072330">
    <property type="term" value="P:monocarboxylic acid biosynthetic process"/>
    <property type="evidence" value="ECO:0007669"/>
    <property type="project" value="UniProtKB-ARBA"/>
</dbReference>
<evidence type="ECO:0000256" key="6">
    <source>
        <dbReference type="ARBA" id="ARBA00022837"/>
    </source>
</evidence>
<gene>
    <name evidence="9" type="ORF">N7509_009945</name>
</gene>
<dbReference type="RefSeq" id="XP_056485202.1">
    <property type="nucleotide sequence ID" value="XM_056634582.1"/>
</dbReference>
<dbReference type="InterPro" id="IPR011118">
    <property type="entry name" value="Tannase/feruloyl_esterase"/>
</dbReference>
<dbReference type="PANTHER" id="PTHR33938">
    <property type="entry name" value="FERULOYL ESTERASE B-RELATED"/>
    <property type="match status" value="1"/>
</dbReference>
<evidence type="ECO:0000256" key="4">
    <source>
        <dbReference type="ARBA" id="ARBA00022729"/>
    </source>
</evidence>